<keyword evidence="2" id="KW-0472">Membrane</keyword>
<evidence type="ECO:0000256" key="2">
    <source>
        <dbReference type="SAM" id="Phobius"/>
    </source>
</evidence>
<protein>
    <recommendedName>
        <fullName evidence="5">NACHT domain-containing protein</fullName>
    </recommendedName>
</protein>
<feature type="compositionally biased region" description="Basic and acidic residues" evidence="1">
    <location>
        <begin position="461"/>
        <end position="474"/>
    </location>
</feature>
<feature type="region of interest" description="Disordered" evidence="1">
    <location>
        <begin position="871"/>
        <end position="892"/>
    </location>
</feature>
<feature type="compositionally biased region" description="Low complexity" evidence="1">
    <location>
        <begin position="497"/>
        <end position="512"/>
    </location>
</feature>
<dbReference type="EMBL" id="FRDM01000002">
    <property type="protein sequence ID" value="SHN57500.1"/>
    <property type="molecule type" value="Genomic_DNA"/>
</dbReference>
<evidence type="ECO:0000313" key="4">
    <source>
        <dbReference type="Proteomes" id="UP000184428"/>
    </source>
</evidence>
<reference evidence="3 4" key="1">
    <citation type="submission" date="2016-12" db="EMBL/GenBank/DDBJ databases">
        <authorList>
            <person name="Song W.-J."/>
            <person name="Kurnit D.M."/>
        </authorList>
    </citation>
    <scope>NUCLEOTIDE SEQUENCE [LARGE SCALE GENOMIC DNA]</scope>
    <source>
        <strain evidence="3 4">DSM 43162</strain>
    </source>
</reference>
<feature type="region of interest" description="Disordered" evidence="1">
    <location>
        <begin position="455"/>
        <end position="536"/>
    </location>
</feature>
<evidence type="ECO:0000313" key="3">
    <source>
        <dbReference type="EMBL" id="SHN57500.1"/>
    </source>
</evidence>
<evidence type="ECO:0000256" key="1">
    <source>
        <dbReference type="SAM" id="MobiDB-lite"/>
    </source>
</evidence>
<proteinExistence type="predicted"/>
<keyword evidence="2" id="KW-0812">Transmembrane</keyword>
<keyword evidence="2" id="KW-1133">Transmembrane helix</keyword>
<dbReference type="Proteomes" id="UP000184428">
    <property type="component" value="Unassembled WGS sequence"/>
</dbReference>
<gene>
    <name evidence="3" type="ORF">SAMN05660350_00786</name>
</gene>
<name>A0A1M7SGD2_9ACTN</name>
<feature type="transmembrane region" description="Helical" evidence="2">
    <location>
        <begin position="105"/>
        <end position="132"/>
    </location>
</feature>
<organism evidence="3 4">
    <name type="scientific">Geodermatophilus obscurus</name>
    <dbReference type="NCBI Taxonomy" id="1861"/>
    <lineage>
        <taxon>Bacteria</taxon>
        <taxon>Bacillati</taxon>
        <taxon>Actinomycetota</taxon>
        <taxon>Actinomycetes</taxon>
        <taxon>Geodermatophilales</taxon>
        <taxon>Geodermatophilaceae</taxon>
        <taxon>Geodermatophilus</taxon>
    </lineage>
</organism>
<feature type="region of interest" description="Disordered" evidence="1">
    <location>
        <begin position="834"/>
        <end position="857"/>
    </location>
</feature>
<evidence type="ECO:0008006" key="5">
    <source>
        <dbReference type="Google" id="ProtNLM"/>
    </source>
</evidence>
<dbReference type="Gene3D" id="3.40.50.300">
    <property type="entry name" value="P-loop containing nucleotide triphosphate hydrolases"/>
    <property type="match status" value="1"/>
</dbReference>
<sequence>MSGSSPRRPSRARRPPNRVRLLLRRTRRRLRHTLVGWPERLRRRRREVGIDEPKRWRSRKTINALRLLSYGGAVLLVVWVVRALYVFLTRGSDFTGLDLDRRCSGMGISCGALTGFVLPWLSVALATAIFLFRRLRKVPKSRQQDATTKPHKLVPTAGSSTGKVVGRDELCKVLIDNVHTGRDRRPQLIVGGVGTGKTAVIVHLVELLAKKGATPIAIRMRDVPRNFSFRELACQQFQWQISGGLLSSGEGDKIWRYLGKDDRLVVLADGLEEALPADEDRDDHIRLAITQARKESLPLIITSRPHDSLRGMDASILELESLSEEAALQYLSSDDGHIDPRRVDWIVETAGVTEAPLYLRIAHDLNAERLLSHLITDDESVSTLNTRNMDRSALRRNLLDTWRSALISGRLRGELPLTTEQRTATMAYISALACVGLLNDQLEVKYEKALKIVRKKKDRTRVKADPEGRARETSPADGSAAPEPTGPPQDPAPRSDSASVAQQHQAHQSGGQPREPMVATIAPPRGSNGEPGSGEPARIDRFQIEALSSWLNAAVPAAERLRGEVNTRLAAAWGTQLGLVEVRGEGVRFQHSVLQAYLGSRPLASLLEDRTLLGHAFQAPERPGRELLIALVLLSRGQTGAPVAGEGHGGTNEELVRLLLHQAEQRSDSKALDILAAAVEIDALIPVSLEPGRRLHLLAQRAADKWPTFGGSDLRTLEEAKLGFVYRFGEALREVDQRIRTHPRRTELTEEKSILQAAYGEMFRIGYVEASSYPVRHAVAQELGVGGTTAFDALSGQFEATLDALSSGAWQSHENWRKSIMSAWLAPLLYAPSSDHSTGSASHPEGTSGHTPEENLRKWIGRVGRPELRTDRRREGWTGGNSLTPVEEEAPTERAVQRTADDWRPPAPALPISIEVALAQGFKYAANRRAQHSRAHGEVRTYLAEHAVELLRRSGFWFSQMTLVQALGLWALPDLSEGAGRRVPGPSTRGVRQSDVRARVRRWVEIAGDLRDEGREPRDQGNAPSTHRFVVEAGELVIKALEAGRPERFMWIDEHGVTSKIGASAISRAELRKHALWIPPSIGWSALDRSAQQLVADVLLLLHLADRGDNARLREERLSRANRRDLPLCLASDRSPLDPNRKIGVAGGSQPGKNCPGDCEFDLCPYPPKGHVNYHAELTETFCRRQQTLLDHSPRRRTASWQEMPRPHLRRFWGEMGRRARR</sequence>
<feature type="transmembrane region" description="Helical" evidence="2">
    <location>
        <begin position="64"/>
        <end position="85"/>
    </location>
</feature>
<dbReference type="InterPro" id="IPR027417">
    <property type="entry name" value="P-loop_NTPase"/>
</dbReference>
<dbReference type="SUPFAM" id="SSF52540">
    <property type="entry name" value="P-loop containing nucleoside triphosphate hydrolases"/>
    <property type="match status" value="1"/>
</dbReference>
<accession>A0A1M7SGD2</accession>
<dbReference type="AlphaFoldDB" id="A0A1M7SGD2"/>